<gene>
    <name evidence="7" type="ORF">BU23DRAFT_594590</name>
</gene>
<feature type="domain" description="Zn(2)-C6 fungal-type" evidence="6">
    <location>
        <begin position="11"/>
        <end position="41"/>
    </location>
</feature>
<evidence type="ECO:0000313" key="8">
    <source>
        <dbReference type="Proteomes" id="UP000800036"/>
    </source>
</evidence>
<dbReference type="CDD" id="cd12148">
    <property type="entry name" value="fungal_TF_MHR"/>
    <property type="match status" value="1"/>
</dbReference>
<dbReference type="EMBL" id="ML976656">
    <property type="protein sequence ID" value="KAF1980344.1"/>
    <property type="molecule type" value="Genomic_DNA"/>
</dbReference>
<evidence type="ECO:0000256" key="4">
    <source>
        <dbReference type="ARBA" id="ARBA00023163"/>
    </source>
</evidence>
<dbReference type="PANTHER" id="PTHR47338">
    <property type="entry name" value="ZN(II)2CYS6 TRANSCRIPTION FACTOR (EUROFUNG)-RELATED"/>
    <property type="match status" value="1"/>
</dbReference>
<dbReference type="GO" id="GO:0000981">
    <property type="term" value="F:DNA-binding transcription factor activity, RNA polymerase II-specific"/>
    <property type="evidence" value="ECO:0007669"/>
    <property type="project" value="InterPro"/>
</dbReference>
<dbReference type="Proteomes" id="UP000800036">
    <property type="component" value="Unassembled WGS sequence"/>
</dbReference>
<evidence type="ECO:0000259" key="6">
    <source>
        <dbReference type="PROSITE" id="PS50048"/>
    </source>
</evidence>
<dbReference type="CDD" id="cd00067">
    <property type="entry name" value="GAL4"/>
    <property type="match status" value="1"/>
</dbReference>
<dbReference type="OrthoDB" id="3862662at2759"/>
<comment type="subcellular location">
    <subcellularLocation>
        <location evidence="1">Nucleus</location>
    </subcellularLocation>
</comment>
<keyword evidence="2" id="KW-0479">Metal-binding</keyword>
<keyword evidence="3" id="KW-0805">Transcription regulation</keyword>
<dbReference type="InterPro" id="IPR050815">
    <property type="entry name" value="TF_fung"/>
</dbReference>
<dbReference type="Pfam" id="PF00172">
    <property type="entry name" value="Zn_clus"/>
    <property type="match status" value="1"/>
</dbReference>
<dbReference type="InterPro" id="IPR001138">
    <property type="entry name" value="Zn2Cys6_DnaBD"/>
</dbReference>
<name>A0A6A5VSK7_9PLEO</name>
<dbReference type="PROSITE" id="PS00463">
    <property type="entry name" value="ZN2_CY6_FUNGAL_1"/>
    <property type="match status" value="1"/>
</dbReference>
<evidence type="ECO:0000256" key="5">
    <source>
        <dbReference type="ARBA" id="ARBA00023242"/>
    </source>
</evidence>
<evidence type="ECO:0000256" key="2">
    <source>
        <dbReference type="ARBA" id="ARBA00022723"/>
    </source>
</evidence>
<proteinExistence type="predicted"/>
<dbReference type="SMART" id="SM00066">
    <property type="entry name" value="GAL4"/>
    <property type="match status" value="1"/>
</dbReference>
<reference evidence="7" key="1">
    <citation type="journal article" date="2020" name="Stud. Mycol.">
        <title>101 Dothideomycetes genomes: a test case for predicting lifestyles and emergence of pathogens.</title>
        <authorList>
            <person name="Haridas S."/>
            <person name="Albert R."/>
            <person name="Binder M."/>
            <person name="Bloem J."/>
            <person name="Labutti K."/>
            <person name="Salamov A."/>
            <person name="Andreopoulos B."/>
            <person name="Baker S."/>
            <person name="Barry K."/>
            <person name="Bills G."/>
            <person name="Bluhm B."/>
            <person name="Cannon C."/>
            <person name="Castanera R."/>
            <person name="Culley D."/>
            <person name="Daum C."/>
            <person name="Ezra D."/>
            <person name="Gonzalez J."/>
            <person name="Henrissat B."/>
            <person name="Kuo A."/>
            <person name="Liang C."/>
            <person name="Lipzen A."/>
            <person name="Lutzoni F."/>
            <person name="Magnuson J."/>
            <person name="Mondo S."/>
            <person name="Nolan M."/>
            <person name="Ohm R."/>
            <person name="Pangilinan J."/>
            <person name="Park H.-J."/>
            <person name="Ramirez L."/>
            <person name="Alfaro M."/>
            <person name="Sun H."/>
            <person name="Tritt A."/>
            <person name="Yoshinaga Y."/>
            <person name="Zwiers L.-H."/>
            <person name="Turgeon B."/>
            <person name="Goodwin S."/>
            <person name="Spatafora J."/>
            <person name="Crous P."/>
            <person name="Grigoriev I."/>
        </authorList>
    </citation>
    <scope>NUCLEOTIDE SEQUENCE</scope>
    <source>
        <strain evidence="7">CBS 107.79</strain>
    </source>
</reference>
<evidence type="ECO:0000313" key="7">
    <source>
        <dbReference type="EMBL" id="KAF1980344.1"/>
    </source>
</evidence>
<keyword evidence="5" id="KW-0539">Nucleus</keyword>
<dbReference type="Gene3D" id="4.10.240.10">
    <property type="entry name" value="Zn(2)-C6 fungal-type DNA-binding domain"/>
    <property type="match status" value="1"/>
</dbReference>
<evidence type="ECO:0000256" key="3">
    <source>
        <dbReference type="ARBA" id="ARBA00023015"/>
    </source>
</evidence>
<dbReference type="SUPFAM" id="SSF57701">
    <property type="entry name" value="Zn2/Cys6 DNA-binding domain"/>
    <property type="match status" value="1"/>
</dbReference>
<organism evidence="7 8">
    <name type="scientific">Bimuria novae-zelandiae CBS 107.79</name>
    <dbReference type="NCBI Taxonomy" id="1447943"/>
    <lineage>
        <taxon>Eukaryota</taxon>
        <taxon>Fungi</taxon>
        <taxon>Dikarya</taxon>
        <taxon>Ascomycota</taxon>
        <taxon>Pezizomycotina</taxon>
        <taxon>Dothideomycetes</taxon>
        <taxon>Pleosporomycetidae</taxon>
        <taxon>Pleosporales</taxon>
        <taxon>Massarineae</taxon>
        <taxon>Didymosphaeriaceae</taxon>
        <taxon>Bimuria</taxon>
    </lineage>
</organism>
<dbReference type="GO" id="GO:0005634">
    <property type="term" value="C:nucleus"/>
    <property type="evidence" value="ECO:0007669"/>
    <property type="project" value="UniProtKB-SubCell"/>
</dbReference>
<dbReference type="InterPro" id="IPR036864">
    <property type="entry name" value="Zn2-C6_fun-type_DNA-bd_sf"/>
</dbReference>
<dbReference type="PANTHER" id="PTHR47338:SF20">
    <property type="entry name" value="ZN(II)2CYS6 TRANSCRIPTION FACTOR (EUROFUNG)"/>
    <property type="match status" value="1"/>
</dbReference>
<protein>
    <recommendedName>
        <fullName evidence="6">Zn(2)-C6 fungal-type domain-containing protein</fullName>
    </recommendedName>
</protein>
<keyword evidence="8" id="KW-1185">Reference proteome</keyword>
<keyword evidence="4" id="KW-0804">Transcription</keyword>
<dbReference type="AlphaFoldDB" id="A0A6A5VSK7"/>
<dbReference type="PROSITE" id="PS50048">
    <property type="entry name" value="ZN2_CY6_FUNGAL_2"/>
    <property type="match status" value="1"/>
</dbReference>
<evidence type="ECO:0000256" key="1">
    <source>
        <dbReference type="ARBA" id="ARBA00004123"/>
    </source>
</evidence>
<sequence length="503" mass="55835">MIPVTQKAANTCNYCRTRKQRCDRTLPSCSRCAAKLRPCDYTWAKDAPHLIDRGLVQGGPLFVQRRACGSDLSTRGRDELLQAVTACTNREPGCTDRFSEVISDMLDLANCKVSDMLEEHATSIHQWCPLLDEELLREGRKGAYDDFPSNLLPNPLLLLCVFMLIRPTCAHTEHVCTGVLYTTVKQLLAIGQAAGEVSLELFRAGMLVAVYECGHGMARQALQTLSWCVALFDLIKLDMHKPDREVCSEELISSLNAAIVMLDRMIPLSNMSGSLPLVCPTRHPLSVHIASRIEPEIPPPAPTPYASSPRKVHIRAIVALDSGRVLEYSHACKSGVAGMETCDEVDAAVALVIKKLVDKPEPHTWLHCDAIAMAFCSHLLLQQTEVERLEARGISPSDTAATKALMALQYSRRMAWDMVHVMIEKIETEDDLPYLPFAGVCCVIRAGIAVFETSKYGSGDEPSNEEIHGFLTILEWFARQWSVGVQYLERARALAQSYVIFQH</sequence>
<dbReference type="GO" id="GO:0008270">
    <property type="term" value="F:zinc ion binding"/>
    <property type="evidence" value="ECO:0007669"/>
    <property type="project" value="InterPro"/>
</dbReference>
<accession>A0A6A5VSK7</accession>